<evidence type="ECO:0000313" key="4">
    <source>
        <dbReference type="Proteomes" id="UP000185999"/>
    </source>
</evidence>
<keyword evidence="4" id="KW-1185">Reference proteome</keyword>
<name>A0A1N7NH77_9GAMM</name>
<dbReference type="STRING" id="619304.SAMN05421760_109131"/>
<feature type="domain" description="ATP-grasp" evidence="2">
    <location>
        <begin position="39"/>
        <end position="293"/>
    </location>
</feature>
<dbReference type="Gene3D" id="3.30.470.20">
    <property type="entry name" value="ATP-grasp fold, B domain"/>
    <property type="match status" value="2"/>
</dbReference>
<keyword evidence="1" id="KW-0067">ATP-binding</keyword>
<evidence type="ECO:0000256" key="1">
    <source>
        <dbReference type="PROSITE-ProRule" id="PRU00409"/>
    </source>
</evidence>
<dbReference type="PROSITE" id="PS50975">
    <property type="entry name" value="ATP_GRASP"/>
    <property type="match status" value="1"/>
</dbReference>
<evidence type="ECO:0000259" key="2">
    <source>
        <dbReference type="PROSITE" id="PS50975"/>
    </source>
</evidence>
<dbReference type="EMBL" id="FTOE01000009">
    <property type="protein sequence ID" value="SIS97667.1"/>
    <property type="molecule type" value="Genomic_DNA"/>
</dbReference>
<dbReference type="GO" id="GO:0046872">
    <property type="term" value="F:metal ion binding"/>
    <property type="evidence" value="ECO:0007669"/>
    <property type="project" value="InterPro"/>
</dbReference>
<proteinExistence type="predicted"/>
<reference evidence="4" key="1">
    <citation type="submission" date="2017-01" db="EMBL/GenBank/DDBJ databases">
        <authorList>
            <person name="Varghese N."/>
            <person name="Submissions S."/>
        </authorList>
    </citation>
    <scope>NUCLEOTIDE SEQUENCE [LARGE SCALE GENOMIC DNA]</scope>
    <source>
        <strain evidence="4">DSM 22306</strain>
    </source>
</reference>
<sequence>MQNIKKSIYSWISQRYMNGCSSYNNLDVRKSCRSKEQARAVFSQGNVPHAKGLIFLSPFKAHSFAKTHGFPLVIKPNVSGYSRGSYFPINNFFELWKAIFLAKLWWPTTVVEQYLKGHNYRVVAIKGEIMSVIERYPPTVTGDGLQTISKLIDEENAIRKEMNLYPCIHPIEKNEQTISFLKKRQYSLDTIPAQGEDVILFYRISLAPGGTVRTIDKATIPEINRQLFVDVLDMFGANILGIDVIFEKGIEHAYQDQQCIFLEVNSRPYLKMHDYPRFGEKEDLSPYYSKLNKLDISNADTY</sequence>
<dbReference type="Proteomes" id="UP000185999">
    <property type="component" value="Unassembled WGS sequence"/>
</dbReference>
<keyword evidence="1" id="KW-0547">Nucleotide-binding</keyword>
<dbReference type="AlphaFoldDB" id="A0A1N7NH77"/>
<dbReference type="SUPFAM" id="SSF56059">
    <property type="entry name" value="Glutathione synthetase ATP-binding domain-like"/>
    <property type="match status" value="1"/>
</dbReference>
<gene>
    <name evidence="3" type="ORF">SAMN05421760_109131</name>
</gene>
<evidence type="ECO:0000313" key="3">
    <source>
        <dbReference type="EMBL" id="SIS97667.1"/>
    </source>
</evidence>
<organism evidence="3 4">
    <name type="scientific">Neptunomonas antarctica</name>
    <dbReference type="NCBI Taxonomy" id="619304"/>
    <lineage>
        <taxon>Bacteria</taxon>
        <taxon>Pseudomonadati</taxon>
        <taxon>Pseudomonadota</taxon>
        <taxon>Gammaproteobacteria</taxon>
        <taxon>Oceanospirillales</taxon>
        <taxon>Oceanospirillaceae</taxon>
        <taxon>Neptunomonas</taxon>
    </lineage>
</organism>
<accession>A0A1N7NH77</accession>
<protein>
    <submittedName>
        <fullName evidence="3">Cyanophycin synthetase</fullName>
    </submittedName>
</protein>
<dbReference type="InterPro" id="IPR011761">
    <property type="entry name" value="ATP-grasp"/>
</dbReference>
<dbReference type="OrthoDB" id="9775266at2"/>
<dbReference type="GO" id="GO:0005524">
    <property type="term" value="F:ATP binding"/>
    <property type="evidence" value="ECO:0007669"/>
    <property type="project" value="UniProtKB-UniRule"/>
</dbReference>
<dbReference type="RefSeq" id="WP_054342178.1">
    <property type="nucleotide sequence ID" value="NZ_FTOE01000009.1"/>
</dbReference>